<reference evidence="9" key="1">
    <citation type="submission" date="2025-08" db="UniProtKB">
        <authorList>
            <consortium name="RefSeq"/>
        </authorList>
    </citation>
    <scope>IDENTIFICATION</scope>
    <source>
        <tissue evidence="9">Sperm</tissue>
    </source>
</reference>
<dbReference type="Gene3D" id="2.10.25.10">
    <property type="entry name" value="Laminin"/>
    <property type="match status" value="1"/>
</dbReference>
<protein>
    <submittedName>
        <fullName evidence="9">Pancreatic secretory granule membrane major glycoprotein GP2-like</fullName>
    </submittedName>
</protein>
<dbReference type="Pfam" id="PF00008">
    <property type="entry name" value="EGF"/>
    <property type="match status" value="1"/>
</dbReference>
<dbReference type="InterPro" id="IPR042235">
    <property type="entry name" value="ZP-C_dom"/>
</dbReference>
<dbReference type="PROSITE" id="PS01186">
    <property type="entry name" value="EGF_2"/>
    <property type="match status" value="1"/>
</dbReference>
<dbReference type="SUPFAM" id="SSF57196">
    <property type="entry name" value="EGF/Laminin"/>
    <property type="match status" value="1"/>
</dbReference>
<sequence length="474" mass="51637">MICQIALMAPAFLSVLVAVLLVSEVGAQEGNSEVALLCNPSCKNGGLCKQENNGSYACQCPDGFMDKDCSNSFLDVVCGATKVNAMLRQEFLEQHNVPATSVVLGGLTDEGQNSSCVGTLREVQSSARGYYSMSETHGRRNCGAETESNATHLILHYQVVVGNRTAVIERTYFVIKFSCVYPREERTQADIPMESRLLTFAIPEMQGVLQVLMALYKSDSFTADQQLVGSPVLTAFQRVYVRVHLAMSRDHNPVNVSGYFGLLAVNCWSTPSNNESDHLSHKIINDGCLADQTAYFHRGNGNDTSVDFSFQMFKFIGMEYSYIYMHCAVRVCYTSNRMACVPGCQGGRVKRHSKTDLYEGVLSIGPMKIVDDETEDLLRTSINGLPMPVVIPVFIITAIGGALAALCCFTLSRHGWRLGWSADKEIAGGVMPPAPCHEVPSSSPVIGVSPNQRCSTAGLLPDIFKGGRRTCVIS</sequence>
<evidence type="ECO:0000256" key="5">
    <source>
        <dbReference type="SAM" id="SignalP"/>
    </source>
</evidence>
<dbReference type="AlphaFoldDB" id="A0AAJ7TH90"/>
<dbReference type="SMART" id="SM00241">
    <property type="entry name" value="ZP"/>
    <property type="match status" value="1"/>
</dbReference>
<keyword evidence="4" id="KW-0472">Membrane</keyword>
<feature type="disulfide bond" evidence="3">
    <location>
        <begin position="60"/>
        <end position="69"/>
    </location>
</feature>
<evidence type="ECO:0000256" key="1">
    <source>
        <dbReference type="ARBA" id="ARBA00022729"/>
    </source>
</evidence>
<dbReference type="CDD" id="cd00054">
    <property type="entry name" value="EGF_CA"/>
    <property type="match status" value="1"/>
</dbReference>
<dbReference type="PROSITE" id="PS50026">
    <property type="entry name" value="EGF_3"/>
    <property type="match status" value="1"/>
</dbReference>
<dbReference type="Gene3D" id="2.60.40.3210">
    <property type="entry name" value="Zona pellucida, ZP-N domain"/>
    <property type="match status" value="1"/>
</dbReference>
<feature type="transmembrane region" description="Helical" evidence="4">
    <location>
        <begin position="389"/>
        <end position="411"/>
    </location>
</feature>
<feature type="domain" description="EGF-like" evidence="6">
    <location>
        <begin position="34"/>
        <end position="70"/>
    </location>
</feature>
<keyword evidence="1 5" id="KW-0732">Signal</keyword>
<feature type="signal peptide" evidence="5">
    <location>
        <begin position="1"/>
        <end position="27"/>
    </location>
</feature>
<evidence type="ECO:0000313" key="8">
    <source>
        <dbReference type="Proteomes" id="UP001318040"/>
    </source>
</evidence>
<name>A0AAJ7TH90_PETMA</name>
<feature type="chain" id="PRO_5042570243" evidence="5">
    <location>
        <begin position="28"/>
        <end position="474"/>
    </location>
</feature>
<feature type="domain" description="ZP" evidence="7">
    <location>
        <begin position="77"/>
        <end position="351"/>
    </location>
</feature>
<dbReference type="Pfam" id="PF00100">
    <property type="entry name" value="Zona_pellucida"/>
    <property type="match status" value="1"/>
</dbReference>
<organism evidence="8 9">
    <name type="scientific">Petromyzon marinus</name>
    <name type="common">Sea lamprey</name>
    <dbReference type="NCBI Taxonomy" id="7757"/>
    <lineage>
        <taxon>Eukaryota</taxon>
        <taxon>Metazoa</taxon>
        <taxon>Chordata</taxon>
        <taxon>Craniata</taxon>
        <taxon>Vertebrata</taxon>
        <taxon>Cyclostomata</taxon>
        <taxon>Hyperoartia</taxon>
        <taxon>Petromyzontiformes</taxon>
        <taxon>Petromyzontidae</taxon>
        <taxon>Petromyzon</taxon>
    </lineage>
</organism>
<dbReference type="KEGG" id="pmrn:116945977"/>
<dbReference type="SMART" id="SM00181">
    <property type="entry name" value="EGF"/>
    <property type="match status" value="1"/>
</dbReference>
<evidence type="ECO:0000259" key="6">
    <source>
        <dbReference type="PROSITE" id="PS50026"/>
    </source>
</evidence>
<dbReference type="PANTHER" id="PTHR14002">
    <property type="entry name" value="ENDOGLIN/TGF-BETA RECEPTOR TYPE III"/>
    <property type="match status" value="1"/>
</dbReference>
<dbReference type="InterPro" id="IPR055356">
    <property type="entry name" value="ZP-N"/>
</dbReference>
<keyword evidence="8" id="KW-1185">Reference proteome</keyword>
<accession>A0AAJ7TH90</accession>
<keyword evidence="4" id="KW-0812">Transmembrane</keyword>
<dbReference type="Gene3D" id="2.60.40.4100">
    <property type="entry name" value="Zona pellucida, ZP-C domain"/>
    <property type="match status" value="1"/>
</dbReference>
<comment type="caution">
    <text evidence="3">Lacks conserved residue(s) required for the propagation of feature annotation.</text>
</comment>
<keyword evidence="4" id="KW-1133">Transmembrane helix</keyword>
<proteinExistence type="predicted"/>
<dbReference type="Proteomes" id="UP001318040">
    <property type="component" value="Chromosome 25"/>
</dbReference>
<keyword evidence="2 3" id="KW-1015">Disulfide bond</keyword>
<evidence type="ECO:0000256" key="2">
    <source>
        <dbReference type="ARBA" id="ARBA00023157"/>
    </source>
</evidence>
<dbReference type="PROSITE" id="PS51034">
    <property type="entry name" value="ZP_2"/>
    <property type="match status" value="1"/>
</dbReference>
<dbReference type="RefSeq" id="XP_032816603.1">
    <property type="nucleotide sequence ID" value="XM_032960712.1"/>
</dbReference>
<evidence type="ECO:0000259" key="7">
    <source>
        <dbReference type="PROSITE" id="PS51034"/>
    </source>
</evidence>
<evidence type="ECO:0000313" key="9">
    <source>
        <dbReference type="RefSeq" id="XP_032816603.1"/>
    </source>
</evidence>
<dbReference type="InterPro" id="IPR055355">
    <property type="entry name" value="ZP-C"/>
</dbReference>
<keyword evidence="3" id="KW-0245">EGF-like domain</keyword>
<gene>
    <name evidence="9" type="primary">LOC116945977</name>
</gene>
<dbReference type="PANTHER" id="PTHR14002:SF53">
    <property type="entry name" value="UROMODULIN"/>
    <property type="match status" value="1"/>
</dbReference>
<feature type="disulfide bond" evidence="3">
    <location>
        <begin position="38"/>
        <end position="48"/>
    </location>
</feature>
<dbReference type="InterPro" id="IPR000742">
    <property type="entry name" value="EGF"/>
</dbReference>
<evidence type="ECO:0000256" key="3">
    <source>
        <dbReference type="PROSITE-ProRule" id="PRU00076"/>
    </source>
</evidence>
<dbReference type="InterPro" id="IPR001507">
    <property type="entry name" value="ZP_dom"/>
</dbReference>
<dbReference type="Pfam" id="PF23344">
    <property type="entry name" value="ZP-N"/>
    <property type="match status" value="1"/>
</dbReference>
<evidence type="ECO:0000256" key="4">
    <source>
        <dbReference type="SAM" id="Phobius"/>
    </source>
</evidence>